<dbReference type="Proteomes" id="UP000887580">
    <property type="component" value="Unplaced"/>
</dbReference>
<evidence type="ECO:0000313" key="2">
    <source>
        <dbReference type="WBParaSite" id="PS1159_v2.g8021.t1"/>
    </source>
</evidence>
<dbReference type="WBParaSite" id="PS1159_v2.g8021.t1">
    <property type="protein sequence ID" value="PS1159_v2.g8021.t1"/>
    <property type="gene ID" value="PS1159_v2.g8021"/>
</dbReference>
<protein>
    <submittedName>
        <fullName evidence="2">Structure-specific endonuclease subunit SLX4</fullName>
    </submittedName>
</protein>
<reference evidence="2" key="1">
    <citation type="submission" date="2022-11" db="UniProtKB">
        <authorList>
            <consortium name="WormBaseParasite"/>
        </authorList>
    </citation>
    <scope>IDENTIFICATION</scope>
</reference>
<accession>A0AC35GSB3</accession>
<name>A0AC35GSB3_9BILA</name>
<proteinExistence type="predicted"/>
<sequence>MDDDDSFISPTKDLNLPSTSFLMTKKTATTTKQLPRLKSDKLEAGDALRGAHMECPICRKNLESLSEIRRAVHVNTCVDASVNKQAVEEAAKQAQTMFTCAFCHETVAKGPYLIAHANKCAKTFDMPVLKMITSLETQAQVAEKLRKNGFKKAAPVTTEMIQRAKKRVLEEKEEASKNISELAITPPMKKSASSSRKFTSGLLKSTVFGAKEKHSCRCDALHVIQNRFCGQFKRKKEQHQNEAKKEIFEKNVFQKKLEKVDRLSRLADDFRRALFSQKGDIKLITKGGSSISAHSFVIRARTSIEIKPGITEIELTDFSSEVVELYLLYLYSGSTEWSLNDMENIRKLSSLYGPSDLRLIMAQHDDDMVITQQAEDMMMVQHDDDMVITQQAEDMVMAQHDDDMVITQQAEDVMITQNKEDLTKTPGDEEKTRKIAARFGSGVKVIKVYDITPMPTYEKYTDDELKEALNAFGIRPLGRKKAIDMLRNIYDEVHPFVPELTVSTPKRRPSPIPFDLDQAETYNSSNSLHDKEDNDDVLNQSMEENPEESIYFEVDETIGPSTGNSPTKGPKRINNVELGTKVMLEWLRLPENEELYNNLLAFRTVNLDELMGTIGRSSHSIQKITKKILPDVLDKLYIGFYVPDKKWKRRAGYKSG</sequence>
<organism evidence="1 2">
    <name type="scientific">Panagrolaimus sp. PS1159</name>
    <dbReference type="NCBI Taxonomy" id="55785"/>
    <lineage>
        <taxon>Eukaryota</taxon>
        <taxon>Metazoa</taxon>
        <taxon>Ecdysozoa</taxon>
        <taxon>Nematoda</taxon>
        <taxon>Chromadorea</taxon>
        <taxon>Rhabditida</taxon>
        <taxon>Tylenchina</taxon>
        <taxon>Panagrolaimomorpha</taxon>
        <taxon>Panagrolaimoidea</taxon>
        <taxon>Panagrolaimidae</taxon>
        <taxon>Panagrolaimus</taxon>
    </lineage>
</organism>
<evidence type="ECO:0000313" key="1">
    <source>
        <dbReference type="Proteomes" id="UP000887580"/>
    </source>
</evidence>